<organism evidence="3 4">
    <name type="scientific">Corynebacterium rouxii</name>
    <dbReference type="NCBI Taxonomy" id="2719119"/>
    <lineage>
        <taxon>Bacteria</taxon>
        <taxon>Bacillati</taxon>
        <taxon>Actinomycetota</taxon>
        <taxon>Actinomycetes</taxon>
        <taxon>Mycobacteriales</taxon>
        <taxon>Corynebacteriaceae</taxon>
        <taxon>Corynebacterium</taxon>
    </lineage>
</organism>
<evidence type="ECO:0000313" key="4">
    <source>
        <dbReference type="Proteomes" id="UP000423525"/>
    </source>
</evidence>
<dbReference type="AlphaFoldDB" id="A0A6I8MHY1"/>
<evidence type="ECO:0000259" key="2">
    <source>
        <dbReference type="Pfam" id="PF26572"/>
    </source>
</evidence>
<protein>
    <submittedName>
        <fullName evidence="3">Uncharacterized protein</fullName>
    </submittedName>
</protein>
<dbReference type="InterPro" id="IPR016601">
    <property type="entry name" value="UCP012637"/>
</dbReference>
<evidence type="ECO:0000313" key="3">
    <source>
        <dbReference type="EMBL" id="VZH85897.1"/>
    </source>
</evidence>
<feature type="domain" description="DUF8185" evidence="2">
    <location>
        <begin position="92"/>
        <end position="198"/>
    </location>
</feature>
<evidence type="ECO:0000259" key="1">
    <source>
        <dbReference type="Pfam" id="PF26035"/>
    </source>
</evidence>
<proteinExistence type="predicted"/>
<dbReference type="Pfam" id="PF26572">
    <property type="entry name" value="DUF8185"/>
    <property type="match status" value="1"/>
</dbReference>
<dbReference type="InterPro" id="IPR058323">
    <property type="entry name" value="DUF8010"/>
</dbReference>
<dbReference type="KEGG" id="crf:FRC0190_01829"/>
<dbReference type="Proteomes" id="UP000423525">
    <property type="component" value="Chromosome"/>
</dbReference>
<sequence length="206" mass="21445">MSNSSVSLTVQSGQSGLTSLLQRAVGLDASSYARLQQVGEAVNVFVTTPFDVIVSRRVLGTASSDGAVLRSADLLAAGSGPAVPAGWPGALPPAEGFELVDEIPVAVARQLADQGQALAKQFSSSLGPPVSLLNQTVLTVTGNNTSVDIPMRMIFACTSLGFIPGMNAPENIPRHLRVSQVGRWSRIDAPFGSVYRSEGIGLLFPI</sequence>
<dbReference type="PIRSF" id="PIRSF012637">
    <property type="entry name" value="UCP012637"/>
    <property type="match status" value="1"/>
</dbReference>
<gene>
    <name evidence="3" type="ORF">FRC0190_01829</name>
</gene>
<accession>A0A6I8MHY1</accession>
<reference evidence="3 4" key="1">
    <citation type="submission" date="2019-11" db="EMBL/GenBank/DDBJ databases">
        <authorList>
            <person name="Brisse S."/>
        </authorList>
    </citation>
    <scope>NUCLEOTIDE SEQUENCE [LARGE SCALE GENOMIC DNA]</scope>
    <source>
        <strain evidence="3">FRC0190</strain>
    </source>
</reference>
<dbReference type="RefSeq" id="WP_155873774.1">
    <property type="nucleotide sequence ID" value="NZ_CP168248.1"/>
</dbReference>
<dbReference type="EMBL" id="LR738855">
    <property type="protein sequence ID" value="VZH85897.1"/>
    <property type="molecule type" value="Genomic_DNA"/>
</dbReference>
<dbReference type="Pfam" id="PF26035">
    <property type="entry name" value="DUF8010"/>
    <property type="match status" value="1"/>
</dbReference>
<name>A0A6I8MHY1_9CORY</name>
<dbReference type="InterPro" id="IPR058498">
    <property type="entry name" value="DUF8185"/>
</dbReference>
<feature type="domain" description="DUF8010" evidence="1">
    <location>
        <begin position="3"/>
        <end position="78"/>
    </location>
</feature>